<gene>
    <name evidence="1" type="ORF">NCTC12877_00438</name>
</gene>
<reference evidence="1 2" key="1">
    <citation type="submission" date="2018-06" db="EMBL/GenBank/DDBJ databases">
        <authorList>
            <consortium name="Pathogen Informatics"/>
            <person name="Doyle S."/>
        </authorList>
    </citation>
    <scope>NUCLEOTIDE SEQUENCE [LARGE SCALE GENOMIC DNA]</scope>
    <source>
        <strain evidence="1 2">NCTC12877</strain>
    </source>
</reference>
<evidence type="ECO:0000313" key="1">
    <source>
        <dbReference type="EMBL" id="STZ07469.1"/>
    </source>
</evidence>
<evidence type="ECO:0000313" key="2">
    <source>
        <dbReference type="Proteomes" id="UP000254065"/>
    </source>
</evidence>
<proteinExistence type="predicted"/>
<accession>A0A378QY23</accession>
<protein>
    <submittedName>
        <fullName evidence="1">Uncharacterized protein</fullName>
    </submittedName>
</protein>
<organism evidence="1 2">
    <name type="scientific">Moraxella caprae</name>
    <dbReference type="NCBI Taxonomy" id="90240"/>
    <lineage>
        <taxon>Bacteria</taxon>
        <taxon>Pseudomonadati</taxon>
        <taxon>Pseudomonadota</taxon>
        <taxon>Gammaproteobacteria</taxon>
        <taxon>Moraxellales</taxon>
        <taxon>Moraxellaceae</taxon>
        <taxon>Moraxella</taxon>
    </lineage>
</organism>
<dbReference type="STRING" id="1122244.GCA_000426885_01868"/>
<name>A0A378QY23_9GAMM</name>
<dbReference type="AlphaFoldDB" id="A0A378QY23"/>
<dbReference type="OrthoDB" id="9879278at2"/>
<keyword evidence="2" id="KW-1185">Reference proteome</keyword>
<sequence>MKRHLINTLPPKFINIAKVAIEKEIERHIALINDNNTPDKLLADIAYGNDIPILQGVLDEMNNPHQTVMGDLYVVSQNADGTETTLQRFGKPIPSGETAKWVFLAKDFDEACAIKNQLMGFEPYKPMPKSIAINEHYVLKKNKERYALEVIIYQPQNFGGIWQCDYHIGANVPDFQSIYQTTYDKNGLNILKNAIKSVENQLTAFRKLGFKVLANQMVNRTNNMK</sequence>
<dbReference type="EMBL" id="UGQB01000004">
    <property type="protein sequence ID" value="STZ07469.1"/>
    <property type="molecule type" value="Genomic_DNA"/>
</dbReference>
<dbReference type="Proteomes" id="UP000254065">
    <property type="component" value="Unassembled WGS sequence"/>
</dbReference>
<dbReference type="RefSeq" id="WP_029103310.1">
    <property type="nucleotide sequence ID" value="NZ_UGQB01000004.1"/>
</dbReference>